<evidence type="ECO:0000313" key="4">
    <source>
        <dbReference type="Proteomes" id="UP000295606"/>
    </source>
</evidence>
<feature type="region of interest" description="Disordered" evidence="1">
    <location>
        <begin position="163"/>
        <end position="203"/>
    </location>
</feature>
<feature type="region of interest" description="Disordered" evidence="1">
    <location>
        <begin position="698"/>
        <end position="772"/>
    </location>
</feature>
<protein>
    <submittedName>
        <fullName evidence="3">Transposase</fullName>
    </submittedName>
</protein>
<feature type="compositionally biased region" description="Polar residues" evidence="1">
    <location>
        <begin position="743"/>
        <end position="763"/>
    </location>
</feature>
<comment type="caution">
    <text evidence="3">The sequence shown here is derived from an EMBL/GenBank/DDBJ whole genome shotgun (WGS) entry which is preliminary data.</text>
</comment>
<feature type="compositionally biased region" description="Basic residues" evidence="1">
    <location>
        <begin position="252"/>
        <end position="271"/>
    </location>
</feature>
<dbReference type="SUPFAM" id="SSF53098">
    <property type="entry name" value="Ribonuclease H-like"/>
    <property type="match status" value="1"/>
</dbReference>
<dbReference type="GO" id="GO:0003676">
    <property type="term" value="F:nucleic acid binding"/>
    <property type="evidence" value="ECO:0007669"/>
    <property type="project" value="InterPro"/>
</dbReference>
<evidence type="ECO:0000259" key="2">
    <source>
        <dbReference type="PROSITE" id="PS50994"/>
    </source>
</evidence>
<gene>
    <name evidence="3" type="ORF">E1N52_38415</name>
</gene>
<dbReference type="AlphaFoldDB" id="A0A4R5L3G2"/>
<dbReference type="EMBL" id="SMOD01000055">
    <property type="protein sequence ID" value="TDG02681.1"/>
    <property type="molecule type" value="Genomic_DNA"/>
</dbReference>
<dbReference type="Proteomes" id="UP000295606">
    <property type="component" value="Unassembled WGS sequence"/>
</dbReference>
<feature type="domain" description="Integrase catalytic" evidence="2">
    <location>
        <begin position="348"/>
        <end position="490"/>
    </location>
</feature>
<organism evidence="3 4">
    <name type="scientific">Paraburkholderia guartelaensis</name>
    <dbReference type="NCBI Taxonomy" id="2546446"/>
    <lineage>
        <taxon>Bacteria</taxon>
        <taxon>Pseudomonadati</taxon>
        <taxon>Pseudomonadota</taxon>
        <taxon>Betaproteobacteria</taxon>
        <taxon>Burkholderiales</taxon>
        <taxon>Burkholderiaceae</taxon>
        <taxon>Paraburkholderia</taxon>
    </lineage>
</organism>
<evidence type="ECO:0000256" key="1">
    <source>
        <dbReference type="SAM" id="MobiDB-lite"/>
    </source>
</evidence>
<dbReference type="OrthoDB" id="5439087at2"/>
<dbReference type="PROSITE" id="PS50994">
    <property type="entry name" value="INTEGRASE"/>
    <property type="match status" value="1"/>
</dbReference>
<dbReference type="GO" id="GO:0015074">
    <property type="term" value="P:DNA integration"/>
    <property type="evidence" value="ECO:0007669"/>
    <property type="project" value="InterPro"/>
</dbReference>
<proteinExistence type="predicted"/>
<accession>A0A4R5L3G2</accession>
<feature type="compositionally biased region" description="Basic and acidic residues" evidence="1">
    <location>
        <begin position="699"/>
        <end position="710"/>
    </location>
</feature>
<dbReference type="InterPro" id="IPR012337">
    <property type="entry name" value="RNaseH-like_sf"/>
</dbReference>
<feature type="compositionally biased region" description="Basic and acidic residues" evidence="1">
    <location>
        <begin position="720"/>
        <end position="740"/>
    </location>
</feature>
<dbReference type="RefSeq" id="WP_133189780.1">
    <property type="nucleotide sequence ID" value="NZ_SMOD01000055.1"/>
</dbReference>
<reference evidence="3 4" key="1">
    <citation type="submission" date="2019-03" db="EMBL/GenBank/DDBJ databases">
        <title>Paraburkholderia sp. isolated from native Mimosa gymnas in Guartela State Park, Brazil.</title>
        <authorList>
            <person name="Paulitsch F."/>
            <person name="Hungria M."/>
            <person name="Delamuta J.R.M."/>
            <person name="Ribeiro R.A."/>
            <person name="Dall'Agnol R."/>
            <person name="Silva J.S.B."/>
        </authorList>
    </citation>
    <scope>NUCLEOTIDE SEQUENCE [LARGE SCALE GENOMIC DNA]</scope>
    <source>
        <strain evidence="3 4">CNPSo 3008</strain>
    </source>
</reference>
<dbReference type="InterPro" id="IPR036397">
    <property type="entry name" value="RNaseH_sf"/>
</dbReference>
<dbReference type="Gene3D" id="3.30.420.10">
    <property type="entry name" value="Ribonuclease H-like superfamily/Ribonuclease H"/>
    <property type="match status" value="1"/>
</dbReference>
<name>A0A4R5L3G2_9BURK</name>
<dbReference type="InterPro" id="IPR001584">
    <property type="entry name" value="Integrase_cat-core"/>
</dbReference>
<sequence>MPSKVRALVQVYNNQVYLNLKEDRLYRVVMTGYSQPKTYLARTDGSRICIVSYQTEEFARLAGANATATGGYQLVEDPWLQKNREKRSTPGHVKKSEGTAKLLAPLVRRKTPEDIERFIAYLEGGSSRSSGFAARAKEEHVGRKAVYDAFRRWLQRGMSDAAVSSDYPRSGRLTTRRERVYKKVPGRRSRDPRPKTIPPSLRRDRLMRRMMDWLETNNEALWDKNLPKDLGSLDTSKPPASRKNRSSDKRGQSGRKGGRSKRGARRKRSRPTLRDVVLRANYLLRCEKVIRNERGEVINVECRQDDAITDDQFKHFLAAERRRQAFDPGCGQATSGKRRRKTGHAVQHCAGPGHVFMVDATVADVYLLSTLSRMLVAGRPTVYFVIDVWSRMIVGIHVSFRPPSFEGAALALINMASPKAEFCAKYGFTITTEDWPCRHMPGRFHVDRGCEYRQSVPWRRIGARFGVGVDNSAPLEPFWRGIIERRFGLIPVIAQRNGYGIVEKEKQRGYDPAKDALWTRAEFMLELLRAIHLYHRTPIGNDLDAPADMVGVGDANTPLNLWNWGVSHGNAVLAACEVDDVEHTVLPDVEATPVTGGTLTIRKLTYIAQRPLGSGGGRVPGGNQDIIVRCNPDDLSRITLSGADDNPVYAHPGKSPLAHAYEASLPEIEQYQRLKRANGRTEMQKNEGLRMAQALNSHESMHASAERREAALAAAGKVAPDTKHMRATRRDEQEIERSARDSAGTTKTSSTPSLSNGQRSETSAFADATKAARSSVVADLLMRAPTGRVNKRRI</sequence>
<evidence type="ECO:0000313" key="3">
    <source>
        <dbReference type="EMBL" id="TDG02681.1"/>
    </source>
</evidence>
<feature type="region of interest" description="Disordered" evidence="1">
    <location>
        <begin position="225"/>
        <end position="272"/>
    </location>
</feature>